<dbReference type="InterPro" id="IPR029044">
    <property type="entry name" value="Nucleotide-diphossugar_trans"/>
</dbReference>
<keyword evidence="2" id="KW-0472">Membrane</keyword>
<evidence type="ECO:0000256" key="2">
    <source>
        <dbReference type="SAM" id="Phobius"/>
    </source>
</evidence>
<keyword evidence="6" id="KW-1185">Reference proteome</keyword>
<dbReference type="eggNOG" id="COG1215">
    <property type="taxonomic scope" value="Bacteria"/>
</dbReference>
<dbReference type="KEGG" id="pseo:OM33_16100"/>
<dbReference type="Proteomes" id="UP000030341">
    <property type="component" value="Chromosome 2"/>
</dbReference>
<dbReference type="PANTHER" id="PTHR30576:SF0">
    <property type="entry name" value="UNDECAPRENYL-PHOSPHATE N-ACETYLGALACTOSAMINYL 1-PHOSPHATE TRANSFERASE-RELATED"/>
    <property type="match status" value="1"/>
</dbReference>
<evidence type="ECO:0000313" key="6">
    <source>
        <dbReference type="Proteomes" id="UP000030341"/>
    </source>
</evidence>
<dbReference type="InterPro" id="IPR003362">
    <property type="entry name" value="Bact_transf"/>
</dbReference>
<feature type="domain" description="Bacterial sugar transferase" evidence="4">
    <location>
        <begin position="399"/>
        <end position="592"/>
    </location>
</feature>
<feature type="domain" description="Glycosyltransferase 2-like" evidence="3">
    <location>
        <begin position="51"/>
        <end position="217"/>
    </location>
</feature>
<name>A0A0A7EJ61_9GAMM</name>
<dbReference type="InterPro" id="IPR001173">
    <property type="entry name" value="Glyco_trans_2-like"/>
</dbReference>
<dbReference type="PANTHER" id="PTHR30576">
    <property type="entry name" value="COLANIC BIOSYNTHESIS UDP-GLUCOSE LIPID CARRIER TRANSFERASE"/>
    <property type="match status" value="1"/>
</dbReference>
<dbReference type="EMBL" id="CP009889">
    <property type="protein sequence ID" value="AIY66659.1"/>
    <property type="molecule type" value="Genomic_DNA"/>
</dbReference>
<evidence type="ECO:0008006" key="7">
    <source>
        <dbReference type="Google" id="ProtNLM"/>
    </source>
</evidence>
<evidence type="ECO:0000256" key="1">
    <source>
        <dbReference type="ARBA" id="ARBA00006464"/>
    </source>
</evidence>
<dbReference type="GO" id="GO:0016780">
    <property type="term" value="F:phosphotransferase activity, for other substituted phosphate groups"/>
    <property type="evidence" value="ECO:0007669"/>
    <property type="project" value="TreeGrafter"/>
</dbReference>
<feature type="transmembrane region" description="Helical" evidence="2">
    <location>
        <begin position="404"/>
        <end position="425"/>
    </location>
</feature>
<dbReference type="SUPFAM" id="SSF53448">
    <property type="entry name" value="Nucleotide-diphospho-sugar transferases"/>
    <property type="match status" value="1"/>
</dbReference>
<accession>A0A0A7EJ61</accession>
<dbReference type="HOGENOM" id="CLU_447352_0_0_6"/>
<keyword evidence="2" id="KW-1133">Transmembrane helix</keyword>
<keyword evidence="2" id="KW-0812">Transmembrane</keyword>
<dbReference type="AlphaFoldDB" id="A0A0A7EJ61"/>
<protein>
    <recommendedName>
        <fullName evidence="7">Adhesion protein</fullName>
    </recommendedName>
</protein>
<sequence length="597" mass="66996">MLWFITISIITVFAYHHFIYPFLLQLVAKKQPEKVASQRKLSHRETPSIGVFIAAYNEADFIEEKMHNLASQLYPNDKMGIHIVGDGCTDNTASIVKKVSAHLHEQFIYCTFDELDVNAGKVNALNHLINHYRDEYDIIVFTDVSALLSVDCLEQVAMSMQHPEVIAVSGNYQPNPDAHQSLDKYWQYQNAIRYLEGQLGAVNGFAGAMFAMRAEAVKPLASETINDDFVQIVSALGKSKCASFNDAISIIECEPDDQQQDFKRRVRIGAGNWQQLSAIFSALKGFSKAQWFSFVSNKVLRGVMPILLLVCACALILLASSGDFVAQGLLAGAFMVHLVGITKAMFKWRVNLGLIDSINYLVASYVAALIGILTLSRFNRPWRRVSKTKSRFSMIAVCKRTLDILGSVVGLVLFSPIMLLAAIAIKLDSKGAVIYKQLRVGRITENKSELIYVYKLRTMCMDAEKATGAVWAQGNDPRITRVGRFLRKTRIDELPQFWNVLLGDMALIGPRPERPSFYSKLENEIPFFIQRTYGIKPGISGLAQVMNGYDESVEDVRNKIAWDYSYALSMTRFSTWLTTELDIVFKTIKVVILGKGQ</sequence>
<dbReference type="eggNOG" id="COG2148">
    <property type="taxonomic scope" value="Bacteria"/>
</dbReference>
<dbReference type="Pfam" id="PF00535">
    <property type="entry name" value="Glycos_transf_2"/>
    <property type="match status" value="1"/>
</dbReference>
<evidence type="ECO:0000259" key="3">
    <source>
        <dbReference type="Pfam" id="PF00535"/>
    </source>
</evidence>
<feature type="transmembrane region" description="Helical" evidence="2">
    <location>
        <begin position="299"/>
        <end position="318"/>
    </location>
</feature>
<dbReference type="RefSeq" id="WP_040135058.1">
    <property type="nucleotide sequence ID" value="NZ_CP009889.1"/>
</dbReference>
<dbReference type="Gene3D" id="3.90.550.10">
    <property type="entry name" value="Spore Coat Polysaccharide Biosynthesis Protein SpsA, Chain A"/>
    <property type="match status" value="1"/>
</dbReference>
<evidence type="ECO:0000313" key="5">
    <source>
        <dbReference type="EMBL" id="AIY66659.1"/>
    </source>
</evidence>
<dbReference type="STRING" id="1348114.OM33_16100"/>
<feature type="transmembrane region" description="Helical" evidence="2">
    <location>
        <begin position="6"/>
        <end position="28"/>
    </location>
</feature>
<organism evidence="5 6">
    <name type="scientific">Pseudoalteromonas piratica</name>
    <dbReference type="NCBI Taxonomy" id="1348114"/>
    <lineage>
        <taxon>Bacteria</taxon>
        <taxon>Pseudomonadati</taxon>
        <taxon>Pseudomonadota</taxon>
        <taxon>Gammaproteobacteria</taxon>
        <taxon>Alteromonadales</taxon>
        <taxon>Pseudoalteromonadaceae</taxon>
        <taxon>Pseudoalteromonas</taxon>
    </lineage>
</organism>
<reference evidence="5 6" key="1">
    <citation type="submission" date="2014-11" db="EMBL/GenBank/DDBJ databases">
        <title>Complete Genome Sequence of Pseudoalteromonas sp. Strain OCN003 Isolated from Kaneohe Bay, Oahu, Hawaii.</title>
        <authorList>
            <person name="Beurmann S."/>
            <person name="Videau P."/>
            <person name="Ushijima B."/>
            <person name="Smith A.M."/>
            <person name="Aeby G.S."/>
            <person name="Callahan S.M."/>
            <person name="Belcaid M."/>
        </authorList>
    </citation>
    <scope>NUCLEOTIDE SEQUENCE [LARGE SCALE GENOMIC DNA]</scope>
    <source>
        <strain evidence="5 6">OCN003</strain>
    </source>
</reference>
<gene>
    <name evidence="5" type="ORF">OM33_16100</name>
</gene>
<proteinExistence type="inferred from homology"/>
<evidence type="ECO:0000259" key="4">
    <source>
        <dbReference type="Pfam" id="PF02397"/>
    </source>
</evidence>
<feature type="transmembrane region" description="Helical" evidence="2">
    <location>
        <begin position="324"/>
        <end position="346"/>
    </location>
</feature>
<feature type="transmembrane region" description="Helical" evidence="2">
    <location>
        <begin position="358"/>
        <end position="378"/>
    </location>
</feature>
<dbReference type="Pfam" id="PF02397">
    <property type="entry name" value="Bac_transf"/>
    <property type="match status" value="1"/>
</dbReference>
<comment type="similarity">
    <text evidence="1">Belongs to the bacterial sugar transferase family.</text>
</comment>